<keyword evidence="9" id="KW-1185">Reference proteome</keyword>
<keyword evidence="4 6" id="KW-1133">Transmembrane helix</keyword>
<dbReference type="PANTHER" id="PTHR35007">
    <property type="entry name" value="INTEGRAL MEMBRANE PROTEIN-RELATED"/>
    <property type="match status" value="1"/>
</dbReference>
<keyword evidence="5 6" id="KW-0472">Membrane</keyword>
<evidence type="ECO:0000256" key="4">
    <source>
        <dbReference type="ARBA" id="ARBA00022989"/>
    </source>
</evidence>
<dbReference type="Pfam" id="PF00482">
    <property type="entry name" value="T2SSF"/>
    <property type="match status" value="1"/>
</dbReference>
<feature type="transmembrane region" description="Helical" evidence="6">
    <location>
        <begin position="126"/>
        <end position="143"/>
    </location>
</feature>
<dbReference type="EMBL" id="CP130318">
    <property type="protein sequence ID" value="WNQ09859.1"/>
    <property type="molecule type" value="Genomic_DNA"/>
</dbReference>
<keyword evidence="2" id="KW-1003">Cell membrane</keyword>
<keyword evidence="3 6" id="KW-0812">Transmembrane</keyword>
<feature type="transmembrane region" description="Helical" evidence="6">
    <location>
        <begin position="100"/>
        <end position="120"/>
    </location>
</feature>
<sequence>MSEWIDVWLYGAFAMWTLAMLALCRYYFGRIRLKKTLGLIKTTRKKKKKLSDEWKERIFRWSNTLAPLGRRFRIFSNEKEMERKIALAGAPGGLNVDSFYGFRFLCMFLGLLFGTLLSYIGLGGGLMQILFFLAGMFFPILWIRSAANSRQEQIGIELPDFMDSMSVTLQAGVPLDPAMKQIVDDMEGPLGEELTRFQQELDIGVPREEAYTRLMNRNQSKELETLILSLIQGSRLGVPIANTFKLLAEDMRESRIGKIKERAAKAGPKVTMITTFLIMPAVILSIMGLLVLNFIYNPGAFGIEWKSIF</sequence>
<gene>
    <name evidence="8" type="ORF">MJA45_19820</name>
</gene>
<proteinExistence type="predicted"/>
<evidence type="ECO:0000313" key="8">
    <source>
        <dbReference type="EMBL" id="WNQ09859.1"/>
    </source>
</evidence>
<dbReference type="RefSeq" id="WP_315603633.1">
    <property type="nucleotide sequence ID" value="NZ_CP130318.1"/>
</dbReference>
<feature type="transmembrane region" description="Helical" evidence="6">
    <location>
        <begin position="270"/>
        <end position="296"/>
    </location>
</feature>
<feature type="domain" description="Type II secretion system protein GspF" evidence="7">
    <location>
        <begin position="161"/>
        <end position="287"/>
    </location>
</feature>
<dbReference type="KEGG" id="paun:MJA45_19820"/>
<evidence type="ECO:0000256" key="3">
    <source>
        <dbReference type="ARBA" id="ARBA00022692"/>
    </source>
</evidence>
<evidence type="ECO:0000313" key="9">
    <source>
        <dbReference type="Proteomes" id="UP001305702"/>
    </source>
</evidence>
<evidence type="ECO:0000259" key="7">
    <source>
        <dbReference type="Pfam" id="PF00482"/>
    </source>
</evidence>
<dbReference type="AlphaFoldDB" id="A0AA96LB33"/>
<dbReference type="PANTHER" id="PTHR35007:SF2">
    <property type="entry name" value="PILUS ASSEMBLE PROTEIN"/>
    <property type="match status" value="1"/>
</dbReference>
<accession>A0AA96LB33</accession>
<feature type="transmembrane region" description="Helical" evidence="6">
    <location>
        <begin position="7"/>
        <end position="28"/>
    </location>
</feature>
<protein>
    <submittedName>
        <fullName evidence="8">Type II secretion system F family protein</fullName>
    </submittedName>
</protein>
<comment type="subcellular location">
    <subcellularLocation>
        <location evidence="1">Cell membrane</location>
        <topology evidence="1">Multi-pass membrane protein</topology>
    </subcellularLocation>
</comment>
<dbReference type="Proteomes" id="UP001305702">
    <property type="component" value="Chromosome"/>
</dbReference>
<dbReference type="InterPro" id="IPR018076">
    <property type="entry name" value="T2SS_GspF_dom"/>
</dbReference>
<dbReference type="GO" id="GO:0005886">
    <property type="term" value="C:plasma membrane"/>
    <property type="evidence" value="ECO:0007669"/>
    <property type="project" value="UniProtKB-SubCell"/>
</dbReference>
<evidence type="ECO:0000256" key="1">
    <source>
        <dbReference type="ARBA" id="ARBA00004651"/>
    </source>
</evidence>
<evidence type="ECO:0000256" key="6">
    <source>
        <dbReference type="SAM" id="Phobius"/>
    </source>
</evidence>
<evidence type="ECO:0000256" key="5">
    <source>
        <dbReference type="ARBA" id="ARBA00023136"/>
    </source>
</evidence>
<name>A0AA96LB33_9BACL</name>
<evidence type="ECO:0000256" key="2">
    <source>
        <dbReference type="ARBA" id="ARBA00022475"/>
    </source>
</evidence>
<reference evidence="8 9" key="1">
    <citation type="submission" date="2022-02" db="EMBL/GenBank/DDBJ databases">
        <title>Paenibacillus sp. MBLB1776 Whole Genome Shotgun Sequencing.</title>
        <authorList>
            <person name="Hwang C.Y."/>
            <person name="Cho E.-S."/>
            <person name="Seo M.-J."/>
        </authorList>
    </citation>
    <scope>NUCLEOTIDE SEQUENCE [LARGE SCALE GENOMIC DNA]</scope>
    <source>
        <strain evidence="8 9">MBLB1776</strain>
    </source>
</reference>
<organism evidence="8 9">
    <name type="scientific">Paenibacillus aurantius</name>
    <dbReference type="NCBI Taxonomy" id="2918900"/>
    <lineage>
        <taxon>Bacteria</taxon>
        <taxon>Bacillati</taxon>
        <taxon>Bacillota</taxon>
        <taxon>Bacilli</taxon>
        <taxon>Bacillales</taxon>
        <taxon>Paenibacillaceae</taxon>
        <taxon>Paenibacillus</taxon>
    </lineage>
</organism>